<name>A0A6M3JQZ8_9ZZZZ</name>
<reference evidence="1" key="1">
    <citation type="submission" date="2020-03" db="EMBL/GenBank/DDBJ databases">
        <title>The deep terrestrial virosphere.</title>
        <authorList>
            <person name="Holmfeldt K."/>
            <person name="Nilsson E."/>
            <person name="Simone D."/>
            <person name="Lopez-Fernandez M."/>
            <person name="Wu X."/>
            <person name="de Brujin I."/>
            <person name="Lundin D."/>
            <person name="Andersson A."/>
            <person name="Bertilsson S."/>
            <person name="Dopson M."/>
        </authorList>
    </citation>
    <scope>NUCLEOTIDE SEQUENCE</scope>
    <source>
        <strain evidence="1">MM415A03092</strain>
    </source>
</reference>
<gene>
    <name evidence="1" type="ORF">MM415A03092_0008</name>
</gene>
<organism evidence="1">
    <name type="scientific">viral metagenome</name>
    <dbReference type="NCBI Taxonomy" id="1070528"/>
    <lineage>
        <taxon>unclassified sequences</taxon>
        <taxon>metagenomes</taxon>
        <taxon>organismal metagenomes</taxon>
    </lineage>
</organism>
<dbReference type="AlphaFoldDB" id="A0A6M3JQZ8"/>
<evidence type="ECO:0000313" key="1">
    <source>
        <dbReference type="EMBL" id="QJA71708.1"/>
    </source>
</evidence>
<protein>
    <submittedName>
        <fullName evidence="1">Uncharacterized protein</fullName>
    </submittedName>
</protein>
<proteinExistence type="predicted"/>
<accession>A0A6M3JQZ8</accession>
<sequence length="78" mass="9139">MIINQIEGEVHQALRTIVKNKETKALNYCVNYALAGLHMVGHELKDQCLYVLCNMEHWRGEEAKKVRKVLKHFSQMEK</sequence>
<dbReference type="EMBL" id="MT141893">
    <property type="protein sequence ID" value="QJA71708.1"/>
    <property type="molecule type" value="Genomic_DNA"/>
</dbReference>